<organism evidence="1 2">
    <name type="scientific">Candidatus Roizmanbacteria bacterium GW2011_GWA2_32_13</name>
    <dbReference type="NCBI Taxonomy" id="1618475"/>
    <lineage>
        <taxon>Bacteria</taxon>
        <taxon>Candidatus Roizmaniibacteriota</taxon>
    </lineage>
</organism>
<dbReference type="Proteomes" id="UP000034349">
    <property type="component" value="Unassembled WGS sequence"/>
</dbReference>
<protein>
    <recommendedName>
        <fullName evidence="3">RloB domain-containing protein</fullName>
    </recommendedName>
</protein>
<dbReference type="EMBL" id="LBOK01000016">
    <property type="protein sequence ID" value="KKP36577.1"/>
    <property type="molecule type" value="Genomic_DNA"/>
</dbReference>
<evidence type="ECO:0000313" key="2">
    <source>
        <dbReference type="Proteomes" id="UP000034349"/>
    </source>
</evidence>
<accession>A0A0G0BZW2</accession>
<dbReference type="InterPro" id="IPR025591">
    <property type="entry name" value="RloB"/>
</dbReference>
<comment type="caution">
    <text evidence="1">The sequence shown here is derived from an EMBL/GenBank/DDBJ whole genome shotgun (WGS) entry which is preliminary data.</text>
</comment>
<evidence type="ECO:0008006" key="3">
    <source>
        <dbReference type="Google" id="ProtNLM"/>
    </source>
</evidence>
<dbReference type="Pfam" id="PF13707">
    <property type="entry name" value="RloB"/>
    <property type="match status" value="1"/>
</dbReference>
<reference evidence="1 2" key="1">
    <citation type="journal article" date="2015" name="Nature">
        <title>rRNA introns, odd ribosomes, and small enigmatic genomes across a large radiation of phyla.</title>
        <authorList>
            <person name="Brown C.T."/>
            <person name="Hug L.A."/>
            <person name="Thomas B.C."/>
            <person name="Sharon I."/>
            <person name="Castelle C.J."/>
            <person name="Singh A."/>
            <person name="Wilkins M.J."/>
            <person name="Williams K.H."/>
            <person name="Banfield J.F."/>
        </authorList>
    </citation>
    <scope>NUCLEOTIDE SEQUENCE [LARGE SCALE GENOMIC DNA]</scope>
</reference>
<name>A0A0G0BZW2_9BACT</name>
<evidence type="ECO:0000313" key="1">
    <source>
        <dbReference type="EMBL" id="KKP36577.1"/>
    </source>
</evidence>
<dbReference type="AlphaFoldDB" id="A0A0G0BZW2"/>
<proteinExistence type="predicted"/>
<sequence>MSRTNPYKLKRRQANKTLLIFGEGFSEEIFLKYLRRAYSFNKNVAITIKRGKGGTPYNVVLDANKIPGAFDRRIVIIDNDKSKTEMEKARNLAKEKNIELIENTPCLESLFINILDKKYNQNSVWFKHEFESKYLDRKKRDELDEYMKLFPKKILDKKQTEIPELKKLISIMEGN</sequence>
<gene>
    <name evidence="1" type="ORF">UR23_C0016G0002</name>
</gene>